<name>A0A2X3BA19_9HELI</name>
<reference evidence="2 3" key="1">
    <citation type="submission" date="2018-06" db="EMBL/GenBank/DDBJ databases">
        <authorList>
            <consortium name="Pathogen Informatics"/>
            <person name="Doyle S."/>
        </authorList>
    </citation>
    <scope>NUCLEOTIDE SEQUENCE [LARGE SCALE GENOMIC DNA]</scope>
    <source>
        <strain evidence="2 3">NCTC13102</strain>
    </source>
</reference>
<evidence type="ECO:0000313" key="3">
    <source>
        <dbReference type="Proteomes" id="UP000250166"/>
    </source>
</evidence>
<feature type="signal peptide" evidence="1">
    <location>
        <begin position="1"/>
        <end position="20"/>
    </location>
</feature>
<dbReference type="AlphaFoldDB" id="A0A2X3BA19"/>
<feature type="chain" id="PRO_5015947296" evidence="1">
    <location>
        <begin position="21"/>
        <end position="663"/>
    </location>
</feature>
<protein>
    <submittedName>
        <fullName evidence="2">Protein of uncharacterized function (DUF1561)</fullName>
    </submittedName>
</protein>
<dbReference type="RefSeq" id="WP_112058602.1">
    <property type="nucleotide sequence ID" value="NZ_UAWL01000006.1"/>
</dbReference>
<dbReference type="Proteomes" id="UP000250166">
    <property type="component" value="Unassembled WGS sequence"/>
</dbReference>
<keyword evidence="1" id="KW-0732">Signal</keyword>
<organism evidence="2 3">
    <name type="scientific">Helicobacter fennelliae</name>
    <dbReference type="NCBI Taxonomy" id="215"/>
    <lineage>
        <taxon>Bacteria</taxon>
        <taxon>Pseudomonadati</taxon>
        <taxon>Campylobacterota</taxon>
        <taxon>Epsilonproteobacteria</taxon>
        <taxon>Campylobacterales</taxon>
        <taxon>Helicobacteraceae</taxon>
        <taxon>Helicobacter</taxon>
    </lineage>
</organism>
<proteinExistence type="predicted"/>
<evidence type="ECO:0000313" key="2">
    <source>
        <dbReference type="EMBL" id="SQB98597.1"/>
    </source>
</evidence>
<evidence type="ECO:0000256" key="1">
    <source>
        <dbReference type="SAM" id="SignalP"/>
    </source>
</evidence>
<accession>A0A2X3BA19</accession>
<dbReference type="EMBL" id="UAWL01000006">
    <property type="protein sequence ID" value="SQB98597.1"/>
    <property type="molecule type" value="Genomic_DNA"/>
</dbReference>
<gene>
    <name evidence="2" type="ORF">NCTC13102_01061</name>
</gene>
<dbReference type="Pfam" id="PF07598">
    <property type="entry name" value="DUF1561"/>
    <property type="match status" value="1"/>
</dbReference>
<sequence length="663" mass="73991">MKGAIFLKIALLVSALLLTAYEINKDTQNPQTTQTKSLQLGSAPLNVLNTQIPQKLADKPKDKPISVLLKNGVIACYAPTFRNGEGYISLQNCSKSPPARYDVFGRIAWIVGRDWVCAAAPQNLGASTKNLILRPCVINDKSQVFTTQNNAFISHSMGLQVQDSNGFLVLSADKKANNHALSGMNEWLNTIATPVNLSISTFIAWDFATGRGTFDSYYLRNNESVKNDPIYLTYNPLNGQISQYDKGNGNTICLTSNQARGQDWNWTFFTKCDVIESRKIISTQSWNLEFFGSNNISLLSDYAGNILRVPQYGIHYGVPYTATKKYAATDRTNAPTSFFRFSNDVQNFVRFYNANLGDSLPQCPASGNQTLLQTTPTLQSPPLLKAPPLPPTFTLNDEWRRRLWQIATTTDGQAVRIGDCGVCMLHSYQIIAELNEHPNAPLTEGGYFFNTQAGQNPFVSFRSRYPLLASQLENYSTLNLPQGLTQQEAFAQSEQIYRSIALTMYPSRAYRNERFASELSQVREMINGFFSAPVGSMWIVNIYRTDRSGRQNGHAMPVIRLQEGVAFLPTNVAGSPSYERFANYLQSSIARNANEAYSIISSRYTQNVYLLFSMQIEETYQNPLNSTLSSNNCTGEGDDRHGTRSPLQLEFVNQCTGGRCLIQ</sequence>
<dbReference type="InterPro" id="IPR011455">
    <property type="entry name" value="DUF1561"/>
</dbReference>